<evidence type="ECO:0000256" key="2">
    <source>
        <dbReference type="ARBA" id="ARBA00023052"/>
    </source>
</evidence>
<dbReference type="EMBL" id="JABBJF010000001">
    <property type="protein sequence ID" value="MBC1184528.1"/>
    <property type="molecule type" value="Genomic_DNA"/>
</dbReference>
<dbReference type="SUPFAM" id="SSF52518">
    <property type="entry name" value="Thiamin diphosphate-binding fold (THDP-binding)"/>
    <property type="match status" value="2"/>
</dbReference>
<dbReference type="PANTHER" id="PTHR18968">
    <property type="entry name" value="THIAMINE PYROPHOSPHATE ENZYMES"/>
    <property type="match status" value="1"/>
</dbReference>
<dbReference type="Pfam" id="PF00205">
    <property type="entry name" value="TPP_enzyme_M"/>
    <property type="match status" value="1"/>
</dbReference>
<organism evidence="7 8">
    <name type="scientific">Kluyvera sichuanensis</name>
    <dbReference type="NCBI Taxonomy" id="2725494"/>
    <lineage>
        <taxon>Bacteria</taxon>
        <taxon>Pseudomonadati</taxon>
        <taxon>Pseudomonadota</taxon>
        <taxon>Gammaproteobacteria</taxon>
        <taxon>Enterobacterales</taxon>
        <taxon>Enterobacteriaceae</taxon>
        <taxon>Kluyvera</taxon>
    </lineage>
</organism>
<reference evidence="7 8" key="1">
    <citation type="submission" date="2020-04" db="EMBL/GenBank/DDBJ databases">
        <title>The draft genome of Kluyvera sichuanensis strain SCKS090646.</title>
        <authorList>
            <person name="Wei L."/>
            <person name="Liu L."/>
            <person name="Feng Y."/>
            <person name="Zong Z."/>
        </authorList>
    </citation>
    <scope>NUCLEOTIDE SEQUENCE [LARGE SCALE GENOMIC DNA]</scope>
    <source>
        <strain evidence="7 8">090646</strain>
    </source>
</reference>
<accession>A0ABR6RN15</accession>
<evidence type="ECO:0000313" key="8">
    <source>
        <dbReference type="Proteomes" id="UP000607331"/>
    </source>
</evidence>
<keyword evidence="2 3" id="KW-0786">Thiamine pyrophosphate</keyword>
<comment type="caution">
    <text evidence="7">The sequence shown here is derived from an EMBL/GenBank/DDBJ whole genome shotgun (WGS) entry which is preliminary data.</text>
</comment>
<dbReference type="PROSITE" id="PS00187">
    <property type="entry name" value="TPP_ENZYMES"/>
    <property type="match status" value="1"/>
</dbReference>
<dbReference type="InterPro" id="IPR029061">
    <property type="entry name" value="THDP-binding"/>
</dbReference>
<dbReference type="GO" id="GO:0050695">
    <property type="term" value="F:benzoylformate decarboxylase activity"/>
    <property type="evidence" value="ECO:0007669"/>
    <property type="project" value="UniProtKB-EC"/>
</dbReference>
<keyword evidence="8" id="KW-1185">Reference proteome</keyword>
<dbReference type="SUPFAM" id="SSF52467">
    <property type="entry name" value="DHS-like NAD/FAD-binding domain"/>
    <property type="match status" value="1"/>
</dbReference>
<dbReference type="EC" id="4.1.1.7" evidence="7"/>
<gene>
    <name evidence="7" type="ORF">HII27_02240</name>
</gene>
<proteinExistence type="inferred from homology"/>
<dbReference type="InterPro" id="IPR012001">
    <property type="entry name" value="Thiamin_PyroP_enz_TPP-bd_dom"/>
</dbReference>
<feature type="domain" description="Thiamine pyrophosphate enzyme N-terminal TPP-binding" evidence="6">
    <location>
        <begin position="3"/>
        <end position="107"/>
    </location>
</feature>
<keyword evidence="7" id="KW-0456">Lyase</keyword>
<protein>
    <submittedName>
        <fullName evidence="7">Benzoylformate decarboxylase</fullName>
        <ecNumber evidence="7">4.1.1.7</ecNumber>
    </submittedName>
</protein>
<feature type="domain" description="Thiamine pyrophosphate enzyme central" evidence="4">
    <location>
        <begin position="193"/>
        <end position="324"/>
    </location>
</feature>
<evidence type="ECO:0000259" key="4">
    <source>
        <dbReference type="Pfam" id="PF00205"/>
    </source>
</evidence>
<evidence type="ECO:0000259" key="5">
    <source>
        <dbReference type="Pfam" id="PF02775"/>
    </source>
</evidence>
<dbReference type="Proteomes" id="UP000607331">
    <property type="component" value="Unassembled WGS sequence"/>
</dbReference>
<sequence>MKTVQQATYDILRSNNMNIIFGNPGSNELPFLKNFPEDFTYVLGLQEAVVLGIADGYAQASGKPALVNLHSAAGTGNAMGALANAWNSHSPLIVTAGQQHRAMVSVEPYLTNIDATQLPRPLVKWSYEPSTAQEVPYSISRAIHTAMSEAKGPVYVSVPYNDWAQNAEAQSNSLLSRKVTSRRALDATSLQSITNDIRMAKNPVMILGSDVDADDANDIAVQLAEKLKCPVWAAPSTPRSPFPNKHRCFKGLLTSGINSISEQLSAHDLILVIGAPVFRYHQYEAGEYLPADAKLIHITCDISEAARAPAGDAWVADIKPAMLQLLDSVDEKTTEMPDYRKSPVQVNLTSPMRPETVFDTLNWAAPDNAIFVNESTSTTAEMWERLNFESQGSYYYAAAGGLGFAMPAGVGIQMARPDRQVFVVIGDGSSNYSIQALWTAAQYNVPVIFIVMKNGTYGALRWFASVLDIGDIPAFDVPSIDFTKIAEGYGLQAFTAGKPEELERAIASARQSGKPALIEVETWGALHDMQAK</sequence>
<dbReference type="CDD" id="cd07035">
    <property type="entry name" value="TPP_PYR_POX_like"/>
    <property type="match status" value="1"/>
</dbReference>
<evidence type="ECO:0000256" key="3">
    <source>
        <dbReference type="RuleBase" id="RU362132"/>
    </source>
</evidence>
<dbReference type="CDD" id="cd02002">
    <property type="entry name" value="TPP_BFDC"/>
    <property type="match status" value="1"/>
</dbReference>
<dbReference type="PANTHER" id="PTHR18968:SF133">
    <property type="entry name" value="BENZOYLFORMATE DECARBOXYLASE"/>
    <property type="match status" value="1"/>
</dbReference>
<evidence type="ECO:0000256" key="1">
    <source>
        <dbReference type="ARBA" id="ARBA00007812"/>
    </source>
</evidence>
<dbReference type="Gene3D" id="3.40.50.970">
    <property type="match status" value="2"/>
</dbReference>
<dbReference type="InterPro" id="IPR045229">
    <property type="entry name" value="TPP_enz"/>
</dbReference>
<evidence type="ECO:0000313" key="7">
    <source>
        <dbReference type="EMBL" id="MBC1184528.1"/>
    </source>
</evidence>
<dbReference type="InterPro" id="IPR012000">
    <property type="entry name" value="Thiamin_PyroP_enz_cen_dom"/>
</dbReference>
<dbReference type="NCBIfam" id="NF005485">
    <property type="entry name" value="PRK07092.1"/>
    <property type="match status" value="1"/>
</dbReference>
<comment type="similarity">
    <text evidence="1 3">Belongs to the TPP enzyme family.</text>
</comment>
<evidence type="ECO:0000259" key="6">
    <source>
        <dbReference type="Pfam" id="PF02776"/>
    </source>
</evidence>
<dbReference type="Pfam" id="PF02776">
    <property type="entry name" value="TPP_enzyme_N"/>
    <property type="match status" value="1"/>
</dbReference>
<dbReference type="RefSeq" id="WP_185666330.1">
    <property type="nucleotide sequence ID" value="NZ_JABBJF010000001.1"/>
</dbReference>
<dbReference type="InterPro" id="IPR029035">
    <property type="entry name" value="DHS-like_NAD/FAD-binding_dom"/>
</dbReference>
<dbReference type="InterPro" id="IPR011766">
    <property type="entry name" value="TPP_enzyme_TPP-bd"/>
</dbReference>
<feature type="domain" description="Thiamine pyrophosphate enzyme TPP-binding" evidence="5">
    <location>
        <begin position="382"/>
        <end position="520"/>
    </location>
</feature>
<dbReference type="Gene3D" id="3.40.50.1220">
    <property type="entry name" value="TPP-binding domain"/>
    <property type="match status" value="1"/>
</dbReference>
<dbReference type="Pfam" id="PF02775">
    <property type="entry name" value="TPP_enzyme_C"/>
    <property type="match status" value="1"/>
</dbReference>
<name>A0ABR6RN15_9ENTR</name>
<dbReference type="InterPro" id="IPR000399">
    <property type="entry name" value="TPP-bd_CS"/>
</dbReference>